<keyword evidence="9" id="KW-1185">Reference proteome</keyword>
<dbReference type="EMBL" id="JAACXV010011524">
    <property type="protein sequence ID" value="KAF7275039.1"/>
    <property type="molecule type" value="Genomic_DNA"/>
</dbReference>
<evidence type="ECO:0000256" key="1">
    <source>
        <dbReference type="ARBA" id="ARBA00004496"/>
    </source>
</evidence>
<gene>
    <name evidence="8" type="ORF">GWI33_012245</name>
</gene>
<evidence type="ECO:0000313" key="9">
    <source>
        <dbReference type="Proteomes" id="UP000625711"/>
    </source>
</evidence>
<dbReference type="AlphaFoldDB" id="A0A834MEB3"/>
<keyword evidence="2" id="KW-0963">Cytoplasm</keyword>
<dbReference type="Pfam" id="PF20173">
    <property type="entry name" value="ZnF_RZ-type"/>
    <property type="match status" value="1"/>
</dbReference>
<accession>A0A834MEB3</accession>
<evidence type="ECO:0000256" key="4">
    <source>
        <dbReference type="ARBA" id="ARBA00022771"/>
    </source>
</evidence>
<keyword evidence="6" id="KW-0391">Immunity</keyword>
<dbReference type="InterPro" id="IPR046439">
    <property type="entry name" value="ZF_RZ_dom"/>
</dbReference>
<reference evidence="8" key="1">
    <citation type="submission" date="2020-08" db="EMBL/GenBank/DDBJ databases">
        <title>Genome sequencing and assembly of the red palm weevil Rhynchophorus ferrugineus.</title>
        <authorList>
            <person name="Dias G.B."/>
            <person name="Bergman C.M."/>
            <person name="Manee M."/>
        </authorList>
    </citation>
    <scope>NUCLEOTIDE SEQUENCE</scope>
    <source>
        <strain evidence="8">AA-2017</strain>
        <tissue evidence="8">Whole larva</tissue>
    </source>
</reference>
<name>A0A834MEB3_RHYFE</name>
<keyword evidence="5" id="KW-0862">Zinc</keyword>
<evidence type="ECO:0000256" key="5">
    <source>
        <dbReference type="ARBA" id="ARBA00022833"/>
    </source>
</evidence>
<proteinExistence type="predicted"/>
<keyword evidence="3" id="KW-0479">Metal-binding</keyword>
<organism evidence="8 9">
    <name type="scientific">Rhynchophorus ferrugineus</name>
    <name type="common">Red palm weevil</name>
    <name type="synonym">Curculio ferrugineus</name>
    <dbReference type="NCBI Taxonomy" id="354439"/>
    <lineage>
        <taxon>Eukaryota</taxon>
        <taxon>Metazoa</taxon>
        <taxon>Ecdysozoa</taxon>
        <taxon>Arthropoda</taxon>
        <taxon>Hexapoda</taxon>
        <taxon>Insecta</taxon>
        <taxon>Pterygota</taxon>
        <taxon>Neoptera</taxon>
        <taxon>Endopterygota</taxon>
        <taxon>Coleoptera</taxon>
        <taxon>Polyphaga</taxon>
        <taxon>Cucujiformia</taxon>
        <taxon>Curculionidae</taxon>
        <taxon>Dryophthorinae</taxon>
        <taxon>Rhynchophorus</taxon>
    </lineage>
</organism>
<dbReference type="GO" id="GO:0002376">
    <property type="term" value="P:immune system process"/>
    <property type="evidence" value="ECO:0007669"/>
    <property type="project" value="UniProtKB-KW"/>
</dbReference>
<comment type="caution">
    <text evidence="8">The sequence shown here is derived from an EMBL/GenBank/DDBJ whole genome shotgun (WGS) entry which is preliminary data.</text>
</comment>
<dbReference type="Proteomes" id="UP000625711">
    <property type="component" value="Unassembled WGS sequence"/>
</dbReference>
<protein>
    <recommendedName>
        <fullName evidence="7">RZ-type domain-containing protein</fullName>
    </recommendedName>
</protein>
<sequence>MSYSQLLISSSLILANIITEQTMDDIQMELNRLNRIQQFNHLKKAYIIKNDLDELTVILNNIMADLSAKTRFSAEKDMCTMIDVLAENLTKLKEIVNITIMITEPEKLEIARVVGIIKGHWYKCPNSNPFVIGKCGGANQISKCICREQIGGEDYRLLSTNDHAGEMDGSERHA</sequence>
<dbReference type="GO" id="GO:0008270">
    <property type="term" value="F:zinc ion binding"/>
    <property type="evidence" value="ECO:0007669"/>
    <property type="project" value="UniProtKB-KW"/>
</dbReference>
<comment type="subcellular location">
    <subcellularLocation>
        <location evidence="1">Cytoplasm</location>
    </subcellularLocation>
</comment>
<evidence type="ECO:0000256" key="2">
    <source>
        <dbReference type="ARBA" id="ARBA00022490"/>
    </source>
</evidence>
<dbReference type="PROSITE" id="PS51981">
    <property type="entry name" value="ZF_RZ"/>
    <property type="match status" value="1"/>
</dbReference>
<feature type="domain" description="RZ-type" evidence="7">
    <location>
        <begin position="102"/>
        <end position="174"/>
    </location>
</feature>
<evidence type="ECO:0000256" key="3">
    <source>
        <dbReference type="ARBA" id="ARBA00022723"/>
    </source>
</evidence>
<keyword evidence="4" id="KW-0863">Zinc-finger</keyword>
<evidence type="ECO:0000256" key="6">
    <source>
        <dbReference type="ARBA" id="ARBA00022859"/>
    </source>
</evidence>
<dbReference type="GO" id="GO:0005737">
    <property type="term" value="C:cytoplasm"/>
    <property type="evidence" value="ECO:0007669"/>
    <property type="project" value="UniProtKB-SubCell"/>
</dbReference>
<dbReference type="OrthoDB" id="2423195at2759"/>
<evidence type="ECO:0000259" key="7">
    <source>
        <dbReference type="PROSITE" id="PS51981"/>
    </source>
</evidence>
<evidence type="ECO:0000313" key="8">
    <source>
        <dbReference type="EMBL" id="KAF7275039.1"/>
    </source>
</evidence>